<protein>
    <submittedName>
        <fullName evidence="1">Uncharacterized protein</fullName>
    </submittedName>
</protein>
<dbReference type="PANTHER" id="PTHR47331">
    <property type="entry name" value="PHD-TYPE DOMAIN-CONTAINING PROTEIN"/>
    <property type="match status" value="1"/>
</dbReference>
<accession>A0A6J8ECM9</accession>
<evidence type="ECO:0000313" key="1">
    <source>
        <dbReference type="EMBL" id="CAC5418240.1"/>
    </source>
</evidence>
<dbReference type="Proteomes" id="UP000507470">
    <property type="component" value="Unassembled WGS sequence"/>
</dbReference>
<proteinExistence type="predicted"/>
<dbReference type="AlphaFoldDB" id="A0A6J8ECM9"/>
<dbReference type="OrthoDB" id="10066543at2759"/>
<keyword evidence="2" id="KW-1185">Reference proteome</keyword>
<gene>
    <name evidence="1" type="ORF">MCOR_50692</name>
</gene>
<sequence>MHQLGGSGKKMEISLKTIGTPHIMHTYELNGLQVCDIDMNLPTVYTKDKMPVAKTHIPTNENLVKWSHLNNIVLPDISGTIGLMIGNNVPDTSTPYDIVTGPAGSPHATRSRLDDCLVSTESDDKAISLVDGVRSLCNRGGFNLTKWVSTSSTEVKSIPDKNRAKDTKQLNFENKSYVERALGVSWYIDRDVFGFQINTNDHPHTKRGILSVVSSVYDPNARYHTFVANRLALIHEATDNAQWHYVNTKQNPADFASRGMTISKFQQNPQWISGPDYLWLPEDEWLQVSMDLKIPDNDTEVKRVVNVSIVNNVCHVFETLISGCSDFDKLKRIVAWLKAVSYFKHIIRNNDLVSENDVHVISSKDDESKQLTILSSKRASTGNPPAASNFGGVWERLIRSVRKVLYSILQEQKLRLDEENLQPLFCEVEAILNGRPITEVPNSVNDLKVLTPIDILLHRSGECAPQGILLNLTIMFVEGGVRYNIYQTCSGIDGLKNTYLYYNRELNETKRKEILKSVILFLLLKTLREIHGHLDEFWKSLRTNLEQCESRR</sequence>
<organism evidence="1 2">
    <name type="scientific">Mytilus coruscus</name>
    <name type="common">Sea mussel</name>
    <dbReference type="NCBI Taxonomy" id="42192"/>
    <lineage>
        <taxon>Eukaryota</taxon>
        <taxon>Metazoa</taxon>
        <taxon>Spiralia</taxon>
        <taxon>Lophotrochozoa</taxon>
        <taxon>Mollusca</taxon>
        <taxon>Bivalvia</taxon>
        <taxon>Autobranchia</taxon>
        <taxon>Pteriomorphia</taxon>
        <taxon>Mytilida</taxon>
        <taxon>Mytiloidea</taxon>
        <taxon>Mytilidae</taxon>
        <taxon>Mytilinae</taxon>
        <taxon>Mytilus</taxon>
    </lineage>
</organism>
<evidence type="ECO:0000313" key="2">
    <source>
        <dbReference type="Proteomes" id="UP000507470"/>
    </source>
</evidence>
<reference evidence="1 2" key="1">
    <citation type="submission" date="2020-06" db="EMBL/GenBank/DDBJ databases">
        <authorList>
            <person name="Li R."/>
            <person name="Bekaert M."/>
        </authorList>
    </citation>
    <scope>NUCLEOTIDE SEQUENCE [LARGE SCALE GENOMIC DNA]</scope>
    <source>
        <strain evidence="2">wild</strain>
    </source>
</reference>
<name>A0A6J8ECM9_MYTCO</name>
<dbReference type="EMBL" id="CACVKT020008890">
    <property type="protein sequence ID" value="CAC5418240.1"/>
    <property type="molecule type" value="Genomic_DNA"/>
</dbReference>